<evidence type="ECO:0000313" key="16">
    <source>
        <dbReference type="Proteomes" id="UP000007635"/>
    </source>
</evidence>
<dbReference type="SUPFAM" id="SSF82671">
    <property type="entry name" value="SEA domain"/>
    <property type="match status" value="1"/>
</dbReference>
<dbReference type="Proteomes" id="UP000007635">
    <property type="component" value="Chromosome I"/>
</dbReference>
<feature type="compositionally biased region" description="Basic and acidic residues" evidence="11">
    <location>
        <begin position="389"/>
        <end position="398"/>
    </location>
</feature>
<keyword evidence="5" id="KW-0272">Extracellular matrix</keyword>
<reference evidence="15" key="3">
    <citation type="submission" date="2025-09" db="UniProtKB">
        <authorList>
            <consortium name="Ensembl"/>
        </authorList>
    </citation>
    <scope>IDENTIFICATION</scope>
</reference>
<keyword evidence="12" id="KW-0472">Membrane</keyword>
<reference evidence="15" key="2">
    <citation type="submission" date="2025-08" db="UniProtKB">
        <authorList>
            <consortium name="Ensembl"/>
        </authorList>
    </citation>
    <scope>IDENTIFICATION</scope>
</reference>
<comment type="subcellular location">
    <subcellularLocation>
        <location evidence="2">Cell projection</location>
        <location evidence="2">Cilium</location>
        <location evidence="2">Photoreceptor outer segment</location>
    </subcellularLocation>
    <subcellularLocation>
        <location evidence="1">Photoreceptor inner segment</location>
    </subcellularLocation>
    <subcellularLocation>
        <location evidence="3">Secreted</location>
        <location evidence="3">Extracellular space</location>
        <location evidence="3">Extracellular matrix</location>
        <location evidence="3">Interphotoreceptor matrix</location>
    </subcellularLocation>
</comment>
<evidence type="ECO:0000256" key="8">
    <source>
        <dbReference type="ARBA" id="ARBA00022737"/>
    </source>
</evidence>
<accession>G3PRU9</accession>
<keyword evidence="6" id="KW-0358">Heparin-binding</keyword>
<dbReference type="Pfam" id="PF01390">
    <property type="entry name" value="SEA"/>
    <property type="match status" value="1"/>
</dbReference>
<evidence type="ECO:0000256" key="7">
    <source>
        <dbReference type="ARBA" id="ARBA00022729"/>
    </source>
</evidence>
<dbReference type="OMA" id="NSGHIED"/>
<sequence>MEGRLLLWILGAVILSGESGSHLLGPEEPGSHLVDPEEPGSLLEPSLVHYQLLDRKALIRRRRDILFPSGVKLCSQETLQQAVNNHLKYFQLRVCQEMVWEAYKVFWDRLPEQVEYQNWVGRCIHESVSAREIGHFFSQSEEHVRLVRIVSTYLCVYIHMYCLSKLAVRLSMTRRHDAFLLLQIGNEIEAEAWPPRPLKEHIVELSLRLRGETYNDALRDPSSFQYQQLAKSFTRRVGLVFFPLRGLVVLVHYVITLEVNSDSGVTNDTLDFISLQNNLVEKNYPGAAEQPTVVYTITDFRNYITEALHKDNFMSNSSLEMPLDALQGENGTKNRFINILNQANVWTHFLIELKLTDEGNLEDEGFLVSNAPAGSDLVPQGNQVNPGRSSDHLGHHAASEVPLDDGSGSSSSGDGQGADLSFRQPSAFSDEILYEDGVSSLEALPPPDLENEEEEATENKDVASMEFQFTVASQLRKAPAFDGRIEETFLDQDLVTPHIRTDPRHSTTNEAPVFSPKRTFDENTLTTSTNTSESESSIKPLHTTSSSLQEVDQNPPAAEVQVFDHDISEVPGINVSFDLFQYAGEVAEGDSSGFFSGAQVSDPDAVALKTRPGHALTVFFSLRVTNMAFSLDLFNRSSPEYKALEHQFLQLLVPHLQSNLNNFKNLEILNFRNGSIVVNSRMRFGKPVPQGVTNVVYLILEDFANTAYQTMNLDIDKYSLDVESGDRADPCKFQACNDFSRCLVNRWSGEAECVCAAGYLSVDGLPCRSVCELQLDFCLNDGKCDIIAGKGAICRCRVGENWWYRGEHCEEFVSELLVVGIAVASVAGFLAVAAAIIFFLGRTLRDQYDGGDTEDPLRLGEPVSARYYRRYDDRPRHSSSTGTGRPLDLNADELQQIYQNAALTKEEVQERLRVLELCVRDQQFADFVRQTQV</sequence>
<dbReference type="Ensembl" id="ENSGACT00000020374.2">
    <property type="protein sequence ID" value="ENSGACP00000020335.2"/>
    <property type="gene ID" value="ENSGACG00000015420.2"/>
</dbReference>
<dbReference type="GeneTree" id="ENSGT00530000063503"/>
<keyword evidence="7 13" id="KW-0732">Signal</keyword>
<evidence type="ECO:0000256" key="12">
    <source>
        <dbReference type="SAM" id="Phobius"/>
    </source>
</evidence>
<dbReference type="GO" id="GO:0005540">
    <property type="term" value="F:hyaluronic acid binding"/>
    <property type="evidence" value="ECO:0007669"/>
    <property type="project" value="TreeGrafter"/>
</dbReference>
<proteinExistence type="predicted"/>
<dbReference type="Bgee" id="ENSGACG00000015420">
    <property type="expression patterns" value="Expressed in camera-type eye"/>
</dbReference>
<evidence type="ECO:0000256" key="1">
    <source>
        <dbReference type="ARBA" id="ARBA00004437"/>
    </source>
</evidence>
<dbReference type="InterPro" id="IPR036364">
    <property type="entry name" value="SEA_dom_sf"/>
</dbReference>
<dbReference type="AlphaFoldDB" id="G3PRU9"/>
<keyword evidence="4" id="KW-0964">Secreted</keyword>
<evidence type="ECO:0000256" key="10">
    <source>
        <dbReference type="ARBA" id="ARBA00023273"/>
    </source>
</evidence>
<evidence type="ECO:0000256" key="9">
    <source>
        <dbReference type="ARBA" id="ARBA00023180"/>
    </source>
</evidence>
<evidence type="ECO:0000259" key="14">
    <source>
        <dbReference type="PROSITE" id="PS50024"/>
    </source>
</evidence>
<keyword evidence="12" id="KW-0812">Transmembrane</keyword>
<reference evidence="15 16" key="1">
    <citation type="journal article" date="2021" name="G3 (Bethesda)">
        <title>Improved contiguity of the threespine stickleback genome using long-read sequencing.</title>
        <authorList>
            <person name="Nath S."/>
            <person name="Shaw D.E."/>
            <person name="White M.A."/>
        </authorList>
    </citation>
    <scope>NUCLEOTIDE SEQUENCE [LARGE SCALE GENOMIC DNA]</scope>
    <source>
        <strain evidence="15 16">Lake Benthic</strain>
    </source>
</reference>
<dbReference type="Gene3D" id="3.30.70.960">
    <property type="entry name" value="SEA domain"/>
    <property type="match status" value="1"/>
</dbReference>
<feature type="transmembrane region" description="Helical" evidence="12">
    <location>
        <begin position="816"/>
        <end position="840"/>
    </location>
</feature>
<dbReference type="GO" id="GO:0001750">
    <property type="term" value="C:photoreceptor outer segment"/>
    <property type="evidence" value="ECO:0007669"/>
    <property type="project" value="UniProtKB-SubCell"/>
</dbReference>
<dbReference type="GO" id="GO:0008201">
    <property type="term" value="F:heparin binding"/>
    <property type="evidence" value="ECO:0007669"/>
    <property type="project" value="UniProtKB-KW"/>
</dbReference>
<evidence type="ECO:0000256" key="13">
    <source>
        <dbReference type="SAM" id="SignalP"/>
    </source>
</evidence>
<evidence type="ECO:0000313" key="15">
    <source>
        <dbReference type="Ensembl" id="ENSGACP00000020335.2"/>
    </source>
</evidence>
<protein>
    <recommendedName>
        <fullName evidence="14">SEA domain-containing protein</fullName>
    </recommendedName>
</protein>
<evidence type="ECO:0000256" key="3">
    <source>
        <dbReference type="ARBA" id="ARBA00004593"/>
    </source>
</evidence>
<dbReference type="PANTHER" id="PTHR12199:SF4">
    <property type="entry name" value="INTERPHOTORECEPTOR MATRIX PROTEOGLYCAN 2"/>
    <property type="match status" value="1"/>
</dbReference>
<dbReference type="eggNOG" id="ENOG502QT6W">
    <property type="taxonomic scope" value="Eukaryota"/>
</dbReference>
<evidence type="ECO:0000256" key="2">
    <source>
        <dbReference type="ARBA" id="ARBA00004504"/>
    </source>
</evidence>
<keyword evidence="10" id="KW-0966">Cell projection</keyword>
<dbReference type="PANTHER" id="PTHR12199">
    <property type="entry name" value="INTERPHOTORECEPTOR MATRIX PROTEOGLYCAN"/>
    <property type="match status" value="1"/>
</dbReference>
<evidence type="ECO:0000256" key="4">
    <source>
        <dbReference type="ARBA" id="ARBA00022525"/>
    </source>
</evidence>
<dbReference type="STRING" id="69293.ENSGACP00000020335"/>
<keyword evidence="8" id="KW-0677">Repeat</keyword>
<feature type="region of interest" description="Disordered" evidence="11">
    <location>
        <begin position="499"/>
        <end position="554"/>
    </location>
</feature>
<feature type="region of interest" description="Disordered" evidence="11">
    <location>
        <begin position="372"/>
        <end position="422"/>
    </location>
</feature>
<organism evidence="15 16">
    <name type="scientific">Gasterosteus aculeatus aculeatus</name>
    <name type="common">three-spined stickleback</name>
    <dbReference type="NCBI Taxonomy" id="481459"/>
    <lineage>
        <taxon>Eukaryota</taxon>
        <taxon>Metazoa</taxon>
        <taxon>Chordata</taxon>
        <taxon>Craniata</taxon>
        <taxon>Vertebrata</taxon>
        <taxon>Euteleostomi</taxon>
        <taxon>Actinopterygii</taxon>
        <taxon>Neopterygii</taxon>
        <taxon>Teleostei</taxon>
        <taxon>Neoteleostei</taxon>
        <taxon>Acanthomorphata</taxon>
        <taxon>Eupercaria</taxon>
        <taxon>Perciformes</taxon>
        <taxon>Cottioidei</taxon>
        <taxon>Gasterosteales</taxon>
        <taxon>Gasterosteidae</taxon>
        <taxon>Gasterosteus</taxon>
    </lineage>
</organism>
<keyword evidence="9" id="KW-0325">Glycoprotein</keyword>
<feature type="compositionally biased region" description="Low complexity" evidence="11">
    <location>
        <begin position="522"/>
        <end position="537"/>
    </location>
</feature>
<keyword evidence="16" id="KW-1185">Reference proteome</keyword>
<evidence type="ECO:0000256" key="6">
    <source>
        <dbReference type="ARBA" id="ARBA00022674"/>
    </source>
</evidence>
<evidence type="ECO:0000256" key="11">
    <source>
        <dbReference type="SAM" id="MobiDB-lite"/>
    </source>
</evidence>
<feature type="compositionally biased region" description="Polar residues" evidence="11">
    <location>
        <begin position="542"/>
        <end position="552"/>
    </location>
</feature>
<keyword evidence="12" id="KW-1133">Transmembrane helix</keyword>
<dbReference type="InterPro" id="IPR000082">
    <property type="entry name" value="SEA_dom"/>
</dbReference>
<dbReference type="PROSITE" id="PS50024">
    <property type="entry name" value="SEA"/>
    <property type="match status" value="1"/>
</dbReference>
<feature type="signal peptide" evidence="13">
    <location>
        <begin position="1"/>
        <end position="21"/>
    </location>
</feature>
<dbReference type="GO" id="GO:0033165">
    <property type="term" value="C:interphotoreceptor matrix"/>
    <property type="evidence" value="ECO:0007669"/>
    <property type="project" value="UniProtKB-SubCell"/>
</dbReference>
<dbReference type="GO" id="GO:0001917">
    <property type="term" value="C:photoreceptor inner segment"/>
    <property type="evidence" value="ECO:0007669"/>
    <property type="project" value="UniProtKB-SubCell"/>
</dbReference>
<evidence type="ECO:0000256" key="5">
    <source>
        <dbReference type="ARBA" id="ARBA00022530"/>
    </source>
</evidence>
<dbReference type="InterPro" id="IPR039861">
    <property type="entry name" value="IMPG"/>
</dbReference>
<feature type="compositionally biased region" description="Low complexity" evidence="11">
    <location>
        <begin position="404"/>
        <end position="413"/>
    </location>
</feature>
<feature type="domain" description="SEA" evidence="14">
    <location>
        <begin position="614"/>
        <end position="727"/>
    </location>
</feature>
<dbReference type="GO" id="GO:0007601">
    <property type="term" value="P:visual perception"/>
    <property type="evidence" value="ECO:0007669"/>
    <property type="project" value="InterPro"/>
</dbReference>
<dbReference type="InParanoid" id="G3PRU9"/>
<name>G3PRU9_GASAC</name>
<dbReference type="SMART" id="SM00200">
    <property type="entry name" value="SEA"/>
    <property type="match status" value="1"/>
</dbReference>
<feature type="chain" id="PRO_5043747009" description="SEA domain-containing protein" evidence="13">
    <location>
        <begin position="22"/>
        <end position="933"/>
    </location>
</feature>